<gene>
    <name evidence="2" type="ORF">CDO52_21490</name>
</gene>
<proteinExistence type="predicted"/>
<dbReference type="AlphaFoldDB" id="A0A223SAF1"/>
<keyword evidence="3" id="KW-1185">Reference proteome</keyword>
<keyword evidence="1" id="KW-1133">Transmembrane helix</keyword>
<accession>A0A223SAF1</accession>
<dbReference type="RefSeq" id="WP_017619796.1">
    <property type="nucleotide sequence ID" value="NZ_ANBG01000267.1"/>
</dbReference>
<name>A0A223SAF1_9ACTN</name>
<organism evidence="2 3">
    <name type="scientific">Nocardiopsis gilva YIM 90087</name>
    <dbReference type="NCBI Taxonomy" id="1235441"/>
    <lineage>
        <taxon>Bacteria</taxon>
        <taxon>Bacillati</taxon>
        <taxon>Actinomycetota</taxon>
        <taxon>Actinomycetes</taxon>
        <taxon>Streptosporangiales</taxon>
        <taxon>Nocardiopsidaceae</taxon>
        <taxon>Nocardiopsis</taxon>
    </lineage>
</organism>
<keyword evidence="1" id="KW-0472">Membrane</keyword>
<feature type="transmembrane region" description="Helical" evidence="1">
    <location>
        <begin position="34"/>
        <end position="52"/>
    </location>
</feature>
<evidence type="ECO:0000313" key="2">
    <source>
        <dbReference type="EMBL" id="ASU85026.1"/>
    </source>
</evidence>
<reference evidence="2 3" key="1">
    <citation type="submission" date="2017-08" db="EMBL/GenBank/DDBJ databases">
        <title>The complete genome sequence of Nocardiopsis gilva YIM 90087.</title>
        <authorList>
            <person name="Yin M."/>
            <person name="Tang S."/>
        </authorList>
    </citation>
    <scope>NUCLEOTIDE SEQUENCE [LARGE SCALE GENOMIC DNA]</scope>
    <source>
        <strain evidence="2 3">YIM 90087</strain>
    </source>
</reference>
<keyword evidence="1" id="KW-0812">Transmembrane</keyword>
<evidence type="ECO:0000256" key="1">
    <source>
        <dbReference type="SAM" id="Phobius"/>
    </source>
</evidence>
<evidence type="ECO:0000313" key="3">
    <source>
        <dbReference type="Proteomes" id="UP000215005"/>
    </source>
</evidence>
<protein>
    <submittedName>
        <fullName evidence="2">Uncharacterized protein</fullName>
    </submittedName>
</protein>
<dbReference type="EMBL" id="CP022753">
    <property type="protein sequence ID" value="ASU85026.1"/>
    <property type="molecule type" value="Genomic_DNA"/>
</dbReference>
<dbReference type="Proteomes" id="UP000215005">
    <property type="component" value="Chromosome"/>
</dbReference>
<sequence>MTNPLLPVIVRTQIFVAMRREQLRNRLTDRGAGLVEYGALIVLAIAILTAIYQTGIIDTVNKNTKQALDDLFNREFRGD</sequence>
<dbReference type="KEGG" id="ngv:CDO52_21490"/>